<dbReference type="GO" id="GO:0047545">
    <property type="term" value="F:(S)-2-hydroxyglutarate dehydrogenase activity"/>
    <property type="evidence" value="ECO:0007669"/>
    <property type="project" value="TreeGrafter"/>
</dbReference>
<dbReference type="EMBL" id="FOLQ01000009">
    <property type="protein sequence ID" value="SFD98704.1"/>
    <property type="molecule type" value="Genomic_DNA"/>
</dbReference>
<evidence type="ECO:0000256" key="2">
    <source>
        <dbReference type="ARBA" id="ARBA00022630"/>
    </source>
</evidence>
<dbReference type="Pfam" id="PF01266">
    <property type="entry name" value="DAO"/>
    <property type="match status" value="1"/>
</dbReference>
<dbReference type="STRING" id="662367.SAMN05216167_10974"/>
<keyword evidence="2" id="KW-0285">Flavoprotein</keyword>
<gene>
    <name evidence="7" type="ORF">SAMN05216167_10974</name>
</gene>
<dbReference type="Proteomes" id="UP000198598">
    <property type="component" value="Unassembled WGS sequence"/>
</dbReference>
<dbReference type="InterPro" id="IPR036188">
    <property type="entry name" value="FAD/NAD-bd_sf"/>
</dbReference>
<accession>A0A1I1WU18</accession>
<evidence type="ECO:0000259" key="6">
    <source>
        <dbReference type="Pfam" id="PF01266"/>
    </source>
</evidence>
<protein>
    <submittedName>
        <fullName evidence="7">L-2-hydroxyglutarate oxidase</fullName>
    </submittedName>
</protein>
<dbReference type="Gene3D" id="3.30.9.10">
    <property type="entry name" value="D-Amino Acid Oxidase, subunit A, domain 2"/>
    <property type="match status" value="1"/>
</dbReference>
<evidence type="ECO:0000256" key="5">
    <source>
        <dbReference type="ARBA" id="ARBA00037941"/>
    </source>
</evidence>
<dbReference type="AlphaFoldDB" id="A0A1I1WU18"/>
<dbReference type="PANTHER" id="PTHR43104:SF2">
    <property type="entry name" value="L-2-HYDROXYGLUTARATE DEHYDROGENASE, MITOCHONDRIAL"/>
    <property type="match status" value="1"/>
</dbReference>
<organism evidence="7 8">
    <name type="scientific">Spirosoma endophyticum</name>
    <dbReference type="NCBI Taxonomy" id="662367"/>
    <lineage>
        <taxon>Bacteria</taxon>
        <taxon>Pseudomonadati</taxon>
        <taxon>Bacteroidota</taxon>
        <taxon>Cytophagia</taxon>
        <taxon>Cytophagales</taxon>
        <taxon>Cytophagaceae</taxon>
        <taxon>Spirosoma</taxon>
    </lineage>
</organism>
<dbReference type="Gene3D" id="3.50.50.60">
    <property type="entry name" value="FAD/NAD(P)-binding domain"/>
    <property type="match status" value="1"/>
</dbReference>
<reference evidence="7 8" key="1">
    <citation type="submission" date="2016-10" db="EMBL/GenBank/DDBJ databases">
        <authorList>
            <person name="de Groot N.N."/>
        </authorList>
    </citation>
    <scope>NUCLEOTIDE SEQUENCE [LARGE SCALE GENOMIC DNA]</scope>
    <source>
        <strain evidence="7 8">DSM 26130</strain>
    </source>
</reference>
<dbReference type="InterPro" id="IPR006076">
    <property type="entry name" value="FAD-dep_OxRdtase"/>
</dbReference>
<dbReference type="NCBIfam" id="NF008726">
    <property type="entry name" value="PRK11728.1"/>
    <property type="match status" value="1"/>
</dbReference>
<name>A0A1I1WU18_9BACT</name>
<sequence>MLADTLTSMTDVVIIGGGIVGLATALQLKQQRPGLKVVLIEKESAVARHQTGHNSGVIHSGLYYKPGSLKAINCIRGYQMLIDFCNAENIPYDLCGKIVVATKQEELPQLETLYERGQLNGLGGLKKLTLPEMREIEPHVKGVAGMFVPQTGIVDYKQVSDKYAEKFRALGGEIRLNERVEQITPGTSLSIVVTNRDRYETKLVVNCAGLYSDKIAQLTQRDPVNVRIVPFRGEYFKIRAEKQYLVKNLIYPVPDPNFPFLGVHFTRMVHGGVEAGPNAVLAFQREGYTKSDINLKELFETLAWPGFQKVAAKYWQTGLGEMYRSFSKSAFTKALQELIPEVQESDLEEGGAGVRAQACDRTGGLLDDFAILETDKAINVVNAPSPAATSSLAIGQTVSQKVLARF</sequence>
<evidence type="ECO:0000256" key="1">
    <source>
        <dbReference type="ARBA" id="ARBA00001974"/>
    </source>
</evidence>
<dbReference type="GO" id="GO:0005737">
    <property type="term" value="C:cytoplasm"/>
    <property type="evidence" value="ECO:0007669"/>
    <property type="project" value="TreeGrafter"/>
</dbReference>
<keyword evidence="3" id="KW-0274">FAD</keyword>
<dbReference type="PANTHER" id="PTHR43104">
    <property type="entry name" value="L-2-HYDROXYGLUTARATE DEHYDROGENASE, MITOCHONDRIAL"/>
    <property type="match status" value="1"/>
</dbReference>
<comment type="cofactor">
    <cofactor evidence="1">
        <name>FAD</name>
        <dbReference type="ChEBI" id="CHEBI:57692"/>
    </cofactor>
</comment>
<evidence type="ECO:0000313" key="7">
    <source>
        <dbReference type="EMBL" id="SFD98704.1"/>
    </source>
</evidence>
<evidence type="ECO:0000256" key="4">
    <source>
        <dbReference type="ARBA" id="ARBA00023002"/>
    </source>
</evidence>
<keyword evidence="4" id="KW-0560">Oxidoreductase</keyword>
<comment type="similarity">
    <text evidence="5">Belongs to the L2HGDH family.</text>
</comment>
<evidence type="ECO:0000256" key="3">
    <source>
        <dbReference type="ARBA" id="ARBA00022827"/>
    </source>
</evidence>
<dbReference type="SUPFAM" id="SSF51905">
    <property type="entry name" value="FAD/NAD(P)-binding domain"/>
    <property type="match status" value="1"/>
</dbReference>
<proteinExistence type="inferred from homology"/>
<feature type="domain" description="FAD dependent oxidoreductase" evidence="6">
    <location>
        <begin position="11"/>
        <end position="399"/>
    </location>
</feature>
<keyword evidence="8" id="KW-1185">Reference proteome</keyword>
<evidence type="ECO:0000313" key="8">
    <source>
        <dbReference type="Proteomes" id="UP000198598"/>
    </source>
</evidence>